<sequence>MAADARVHPLRSAGFRWRQTSSPTQASENSGQLASLGERARIQGAELGAAGRWPECAGAGGYWRPGASGDRAPVRQVYDPPTARGLLHRCADLRRLGVDSVASGLPAPGAPVAGPRRVPVGEAAAGQPAHPHAAPPAGQPDPGGGGGDRRHQSLLPVGQGGHGDGAAAEARRLD</sequence>
<keyword evidence="2" id="KW-1185">Reference proteome</keyword>
<dbReference type="Proteomes" id="UP000095280">
    <property type="component" value="Unplaced"/>
</dbReference>
<feature type="region of interest" description="Disordered" evidence="1">
    <location>
        <begin position="1"/>
        <end position="36"/>
    </location>
</feature>
<accession>A0A1I8H680</accession>
<reference evidence="3" key="1">
    <citation type="submission" date="2016-11" db="UniProtKB">
        <authorList>
            <consortium name="WormBaseParasite"/>
        </authorList>
    </citation>
    <scope>IDENTIFICATION</scope>
</reference>
<feature type="region of interest" description="Disordered" evidence="1">
    <location>
        <begin position="101"/>
        <end position="174"/>
    </location>
</feature>
<feature type="compositionally biased region" description="Low complexity" evidence="1">
    <location>
        <begin position="101"/>
        <end position="132"/>
    </location>
</feature>
<proteinExistence type="predicted"/>
<protein>
    <submittedName>
        <fullName evidence="3">Transglycosylas domain-containing protein</fullName>
    </submittedName>
</protein>
<dbReference type="WBParaSite" id="maker-uti_cns_0004673-snap-gene-0.7-mRNA-1">
    <property type="protein sequence ID" value="maker-uti_cns_0004673-snap-gene-0.7-mRNA-1"/>
    <property type="gene ID" value="maker-uti_cns_0004673-snap-gene-0.7"/>
</dbReference>
<feature type="compositionally biased region" description="Polar residues" evidence="1">
    <location>
        <begin position="18"/>
        <end position="33"/>
    </location>
</feature>
<name>A0A1I8H680_9PLAT</name>
<evidence type="ECO:0000313" key="3">
    <source>
        <dbReference type="WBParaSite" id="maker-uti_cns_0004673-snap-gene-0.7-mRNA-1"/>
    </source>
</evidence>
<organism evidence="2 3">
    <name type="scientific">Macrostomum lignano</name>
    <dbReference type="NCBI Taxonomy" id="282301"/>
    <lineage>
        <taxon>Eukaryota</taxon>
        <taxon>Metazoa</taxon>
        <taxon>Spiralia</taxon>
        <taxon>Lophotrochozoa</taxon>
        <taxon>Platyhelminthes</taxon>
        <taxon>Rhabditophora</taxon>
        <taxon>Macrostomorpha</taxon>
        <taxon>Macrostomida</taxon>
        <taxon>Macrostomidae</taxon>
        <taxon>Macrostomum</taxon>
    </lineage>
</organism>
<evidence type="ECO:0000256" key="1">
    <source>
        <dbReference type="SAM" id="MobiDB-lite"/>
    </source>
</evidence>
<evidence type="ECO:0000313" key="2">
    <source>
        <dbReference type="Proteomes" id="UP000095280"/>
    </source>
</evidence>
<dbReference type="AlphaFoldDB" id="A0A1I8H680"/>